<comment type="caution">
    <text evidence="8">The sequence shown here is derived from an EMBL/GenBank/DDBJ whole genome shotgun (WGS) entry which is preliminary data.</text>
</comment>
<dbReference type="Pfam" id="PF00725">
    <property type="entry name" value="3HCDH"/>
    <property type="match status" value="1"/>
</dbReference>
<dbReference type="Pfam" id="PF02737">
    <property type="entry name" value="3HCDH_N"/>
    <property type="match status" value="1"/>
</dbReference>
<reference evidence="8 9" key="1">
    <citation type="submission" date="2020-01" db="EMBL/GenBank/DDBJ databases">
        <title>Insect and environment-associated Actinomycetes.</title>
        <authorList>
            <person name="Currrie C."/>
            <person name="Chevrette M."/>
            <person name="Carlson C."/>
            <person name="Stubbendieck R."/>
            <person name="Wendt-Pienkowski E."/>
        </authorList>
    </citation>
    <scope>NUCLEOTIDE SEQUENCE [LARGE SCALE GENOMIC DNA]</scope>
    <source>
        <strain evidence="8 9">SID7739</strain>
    </source>
</reference>
<evidence type="ECO:0000256" key="4">
    <source>
        <dbReference type="PIRSR" id="PIRSR000105-1"/>
    </source>
</evidence>
<dbReference type="NCBIfam" id="NF005875">
    <property type="entry name" value="PRK07819.1"/>
    <property type="match status" value="1"/>
</dbReference>
<feature type="binding site" evidence="5">
    <location>
        <position position="135"/>
    </location>
    <ligand>
        <name>CoA</name>
        <dbReference type="ChEBI" id="CHEBI:57287"/>
    </ligand>
</feature>
<evidence type="ECO:0000313" key="9">
    <source>
        <dbReference type="Proteomes" id="UP000475666"/>
    </source>
</evidence>
<accession>A0A6G3TU16</accession>
<feature type="binding site" evidence="5">
    <location>
        <position position="71"/>
    </location>
    <ligand>
        <name>CoA</name>
        <dbReference type="ChEBI" id="CHEBI:57287"/>
    </ligand>
</feature>
<proteinExistence type="inferred from homology"/>
<feature type="binding site" evidence="5">
    <location>
        <position position="64"/>
    </location>
    <ligand>
        <name>CoA</name>
        <dbReference type="ChEBI" id="CHEBI:57287"/>
    </ligand>
</feature>
<dbReference type="InterPro" id="IPR013328">
    <property type="entry name" value="6PGD_dom2"/>
</dbReference>
<evidence type="ECO:0000256" key="2">
    <source>
        <dbReference type="ARBA" id="ARBA00009463"/>
    </source>
</evidence>
<feature type="domain" description="3-hydroxyacyl-CoA dehydrogenase NAD binding" evidence="7">
    <location>
        <begin position="21"/>
        <end position="200"/>
    </location>
</feature>
<name>A0A6G3TU16_9ACTN</name>
<evidence type="ECO:0000256" key="3">
    <source>
        <dbReference type="ARBA" id="ARBA00023002"/>
    </source>
</evidence>
<evidence type="ECO:0000256" key="1">
    <source>
        <dbReference type="ARBA" id="ARBA00005086"/>
    </source>
</evidence>
<organism evidence="8 9">
    <name type="scientific">Streptomyces rubrogriseus</name>
    <dbReference type="NCBI Taxonomy" id="194673"/>
    <lineage>
        <taxon>Bacteria</taxon>
        <taxon>Bacillati</taxon>
        <taxon>Actinomycetota</taxon>
        <taxon>Actinomycetes</taxon>
        <taxon>Kitasatosporales</taxon>
        <taxon>Streptomycetaceae</taxon>
        <taxon>Streptomyces</taxon>
        <taxon>Streptomyces violaceoruber group</taxon>
    </lineage>
</organism>
<dbReference type="InterPro" id="IPR006108">
    <property type="entry name" value="3HC_DH_C"/>
</dbReference>
<dbReference type="FunFam" id="3.40.50.720:FF:000009">
    <property type="entry name" value="Fatty oxidation complex, alpha subunit"/>
    <property type="match status" value="1"/>
</dbReference>
<evidence type="ECO:0000259" key="6">
    <source>
        <dbReference type="Pfam" id="PF00725"/>
    </source>
</evidence>
<dbReference type="GO" id="GO:0006635">
    <property type="term" value="P:fatty acid beta-oxidation"/>
    <property type="evidence" value="ECO:0007669"/>
    <property type="project" value="TreeGrafter"/>
</dbReference>
<evidence type="ECO:0000313" key="8">
    <source>
        <dbReference type="EMBL" id="NEC39788.1"/>
    </source>
</evidence>
<dbReference type="PANTHER" id="PTHR48075:SF9">
    <property type="entry name" value="3-HYDROXYBUTYRYL-COA DEHYDROGENASE"/>
    <property type="match status" value="1"/>
</dbReference>
<evidence type="ECO:0000259" key="7">
    <source>
        <dbReference type="Pfam" id="PF02737"/>
    </source>
</evidence>
<dbReference type="InterPro" id="IPR036291">
    <property type="entry name" value="NAD(P)-bd_dom_sf"/>
</dbReference>
<comment type="similarity">
    <text evidence="2">Belongs to the 3-hydroxyacyl-CoA dehydrogenase family.</text>
</comment>
<sequence length="301" mass="32654">MTDTVSGPLPPTSLEEPVERIGVIGCGLMGSGIAEVSALAGCQVTVVASRPASAERGRDRITASLDRGVRKGRLSREQRDAALRRLAFTTDLDDLRDRQLVVESIREHEQEKLELFAALDRVVKDPAAILATNTSSLPISRIGRATTRPGQVIGTHFFSPVPAMPLVELISSLDTEETVHEQARRFAEDVLGKQVIRSGDRSGFVINALLIPYLLSAVRMVESGFATPEVIDRGMVLGCSHPLGPLKLADLVGLDTVVDVATALYQEFKEPLYAPPPLLMRMVETGRHGRKSGQGFYAYDT</sequence>
<dbReference type="InterPro" id="IPR008927">
    <property type="entry name" value="6-PGluconate_DH-like_C_sf"/>
</dbReference>
<dbReference type="GeneID" id="96650703"/>
<dbReference type="GO" id="GO:0070403">
    <property type="term" value="F:NAD+ binding"/>
    <property type="evidence" value="ECO:0007669"/>
    <property type="project" value="InterPro"/>
</dbReference>
<dbReference type="Gene3D" id="1.10.1040.10">
    <property type="entry name" value="N-(1-d-carboxylethyl)-l-norvaline Dehydrogenase, domain 2"/>
    <property type="match status" value="1"/>
</dbReference>
<dbReference type="InterPro" id="IPR006176">
    <property type="entry name" value="3-OHacyl-CoA_DH_NAD-bd"/>
</dbReference>
<dbReference type="PIRSF" id="PIRSF000105">
    <property type="entry name" value="HCDH"/>
    <property type="match status" value="1"/>
</dbReference>
<keyword evidence="3" id="KW-0560">Oxidoreductase</keyword>
<dbReference type="SUPFAM" id="SSF48179">
    <property type="entry name" value="6-phosphogluconate dehydrogenase C-terminal domain-like"/>
    <property type="match status" value="1"/>
</dbReference>
<protein>
    <submittedName>
        <fullName evidence="8">3-hydroxybutyryl-CoA dehydrogenase</fullName>
    </submittedName>
</protein>
<dbReference type="InterPro" id="IPR022694">
    <property type="entry name" value="3-OHacyl-CoA_DH"/>
</dbReference>
<dbReference type="AlphaFoldDB" id="A0A6G3TU16"/>
<dbReference type="Gene3D" id="3.40.50.720">
    <property type="entry name" value="NAD(P)-binding Rossmann-like Domain"/>
    <property type="match status" value="1"/>
</dbReference>
<evidence type="ECO:0000256" key="5">
    <source>
        <dbReference type="PIRSR" id="PIRSR000105-3"/>
    </source>
</evidence>
<feature type="domain" description="3-hydroxyacyl-CoA dehydrogenase C-terminal" evidence="6">
    <location>
        <begin position="203"/>
        <end position="299"/>
    </location>
</feature>
<dbReference type="Proteomes" id="UP000475666">
    <property type="component" value="Unassembled WGS sequence"/>
</dbReference>
<dbReference type="SUPFAM" id="SSF51735">
    <property type="entry name" value="NAD(P)-binding Rossmann-fold domains"/>
    <property type="match status" value="1"/>
</dbReference>
<gene>
    <name evidence="8" type="ORF">G3I66_42685</name>
</gene>
<comment type="pathway">
    <text evidence="1">Lipid metabolism; butanoate metabolism.</text>
</comment>
<dbReference type="EMBL" id="JAAGMQ010001256">
    <property type="protein sequence ID" value="NEC39788.1"/>
    <property type="molecule type" value="Genomic_DNA"/>
</dbReference>
<dbReference type="RefSeq" id="WP_109031518.1">
    <property type="nucleotide sequence ID" value="NZ_BEWD01000005.1"/>
</dbReference>
<dbReference type="GO" id="GO:0008691">
    <property type="term" value="F:3-hydroxybutyryl-CoA dehydrogenase activity"/>
    <property type="evidence" value="ECO:0007669"/>
    <property type="project" value="TreeGrafter"/>
</dbReference>
<feature type="site" description="Important for catalytic activity" evidence="4">
    <location>
        <position position="156"/>
    </location>
</feature>
<dbReference type="PANTHER" id="PTHR48075">
    <property type="entry name" value="3-HYDROXYACYL-COA DEHYDROGENASE FAMILY PROTEIN"/>
    <property type="match status" value="1"/>
</dbReference>